<organism evidence="3 4">
    <name type="scientific">Chitinimonas arctica</name>
    <dbReference type="NCBI Taxonomy" id="2594795"/>
    <lineage>
        <taxon>Bacteria</taxon>
        <taxon>Pseudomonadati</taxon>
        <taxon>Pseudomonadota</taxon>
        <taxon>Betaproteobacteria</taxon>
        <taxon>Neisseriales</taxon>
        <taxon>Chitinibacteraceae</taxon>
        <taxon>Chitinimonas</taxon>
    </lineage>
</organism>
<dbReference type="PANTHER" id="PTHR34220:SF7">
    <property type="entry name" value="SENSOR HISTIDINE KINASE YPDA"/>
    <property type="match status" value="1"/>
</dbReference>
<dbReference type="OrthoDB" id="2514702at2"/>
<reference evidence="4" key="1">
    <citation type="submission" date="2019-07" db="EMBL/GenBank/DDBJ databases">
        <title>Chitinimonas sp. nov., isolated from Ny-Alesund, arctica soil.</title>
        <authorList>
            <person name="Xu Q."/>
            <person name="Peng F."/>
        </authorList>
    </citation>
    <scope>NUCLEOTIDE SEQUENCE [LARGE SCALE GENOMIC DNA]</scope>
    <source>
        <strain evidence="4">R3-44</strain>
    </source>
</reference>
<name>A0A516SM98_9NEIS</name>
<keyword evidence="4" id="KW-1185">Reference proteome</keyword>
<dbReference type="Pfam" id="PF06580">
    <property type="entry name" value="His_kinase"/>
    <property type="match status" value="1"/>
</dbReference>
<proteinExistence type="predicted"/>
<dbReference type="GO" id="GO:0000155">
    <property type="term" value="F:phosphorelay sensor kinase activity"/>
    <property type="evidence" value="ECO:0007669"/>
    <property type="project" value="InterPro"/>
</dbReference>
<feature type="transmembrane region" description="Helical" evidence="1">
    <location>
        <begin position="72"/>
        <end position="92"/>
    </location>
</feature>
<dbReference type="Proteomes" id="UP000317550">
    <property type="component" value="Chromosome"/>
</dbReference>
<keyword evidence="3" id="KW-0418">Kinase</keyword>
<protein>
    <submittedName>
        <fullName evidence="3">Sensor histidine kinase</fullName>
    </submittedName>
</protein>
<dbReference type="EMBL" id="CP041730">
    <property type="protein sequence ID" value="QDQ29284.1"/>
    <property type="molecule type" value="Genomic_DNA"/>
</dbReference>
<dbReference type="InterPro" id="IPR036890">
    <property type="entry name" value="HATPase_C_sf"/>
</dbReference>
<dbReference type="AlphaFoldDB" id="A0A516SM98"/>
<evidence type="ECO:0000256" key="1">
    <source>
        <dbReference type="SAM" id="Phobius"/>
    </source>
</evidence>
<keyword evidence="1" id="KW-0472">Membrane</keyword>
<dbReference type="InterPro" id="IPR010559">
    <property type="entry name" value="Sig_transdc_His_kin_internal"/>
</dbReference>
<feature type="transmembrane region" description="Helical" evidence="1">
    <location>
        <begin position="12"/>
        <end position="32"/>
    </location>
</feature>
<evidence type="ECO:0000313" key="4">
    <source>
        <dbReference type="Proteomes" id="UP000317550"/>
    </source>
</evidence>
<keyword evidence="1" id="KW-0812">Transmembrane</keyword>
<gene>
    <name evidence="3" type="ORF">FNU76_11235</name>
</gene>
<dbReference type="PANTHER" id="PTHR34220">
    <property type="entry name" value="SENSOR HISTIDINE KINASE YPDA"/>
    <property type="match status" value="1"/>
</dbReference>
<dbReference type="KEGG" id="cari:FNU76_11235"/>
<dbReference type="Gene3D" id="3.30.565.10">
    <property type="entry name" value="Histidine kinase-like ATPase, C-terminal domain"/>
    <property type="match status" value="1"/>
</dbReference>
<feature type="domain" description="Signal transduction histidine kinase internal region" evidence="2">
    <location>
        <begin position="139"/>
        <end position="217"/>
    </location>
</feature>
<dbReference type="InterPro" id="IPR050640">
    <property type="entry name" value="Bact_2-comp_sensor_kinase"/>
</dbReference>
<dbReference type="GO" id="GO:0016020">
    <property type="term" value="C:membrane"/>
    <property type="evidence" value="ECO:0007669"/>
    <property type="project" value="InterPro"/>
</dbReference>
<keyword evidence="1" id="KW-1133">Transmembrane helix</keyword>
<evidence type="ECO:0000259" key="2">
    <source>
        <dbReference type="Pfam" id="PF06580"/>
    </source>
</evidence>
<accession>A0A516SM98</accession>
<keyword evidence="3" id="KW-0808">Transferase</keyword>
<feature type="transmembrane region" description="Helical" evidence="1">
    <location>
        <begin position="104"/>
        <end position="125"/>
    </location>
</feature>
<evidence type="ECO:0000313" key="3">
    <source>
        <dbReference type="EMBL" id="QDQ29284.1"/>
    </source>
</evidence>
<sequence>MIPDKLPDTRNLGVLLRSIVSVNLLAFLFAISASDSFASGVQRFVENAALLEPSLLLVLAVLASLRNVLANLSYSQGVAASVVLAVFTSLLVRKGVADLYPANVFAYIRAGGSALCLSFGLFGYFRLRGRALSPLLAEARLQALQARIRPHFLFNSLNAVLSLIRSQPRKAEQALEDLADLFRVFMAENRDLVPLAREVSLAGQYLGIEGLRLGERLQMEWHTERMPADAMVPPLILQPLLENAVLHGIEPSITPGIISINIFCTRDELHIDIRNPYFREGGDHHAGNKMAMGNIRERLRLHFDAEANLKTMVGTDYYQVHLTLPYRPAKDARHDHNTPTLPRR</sequence>